<dbReference type="AlphaFoldDB" id="A0A318K824"/>
<keyword evidence="2" id="KW-1185">Reference proteome</keyword>
<dbReference type="EMBL" id="QJKF01000003">
    <property type="protein sequence ID" value="PXX66638.1"/>
    <property type="molecule type" value="Genomic_DNA"/>
</dbReference>
<dbReference type="Proteomes" id="UP000247569">
    <property type="component" value="Unassembled WGS sequence"/>
</dbReference>
<reference evidence="1 2" key="1">
    <citation type="submission" date="2018-05" db="EMBL/GenBank/DDBJ databases">
        <title>Genomic Encyclopedia of Type Strains, Phase IV (KMG-IV): sequencing the most valuable type-strain genomes for metagenomic binning, comparative biology and taxonomic classification.</title>
        <authorList>
            <person name="Goeker M."/>
        </authorList>
    </citation>
    <scope>NUCLEOTIDE SEQUENCE [LARGE SCALE GENOMIC DNA]</scope>
    <source>
        <strain evidence="1 2">DSM 44704</strain>
    </source>
</reference>
<evidence type="ECO:0000313" key="1">
    <source>
        <dbReference type="EMBL" id="PXX66638.1"/>
    </source>
</evidence>
<evidence type="ECO:0000313" key="2">
    <source>
        <dbReference type="Proteomes" id="UP000247569"/>
    </source>
</evidence>
<organism evidence="1 2">
    <name type="scientific">Nocardia tenerifensis</name>
    <dbReference type="NCBI Taxonomy" id="228006"/>
    <lineage>
        <taxon>Bacteria</taxon>
        <taxon>Bacillati</taxon>
        <taxon>Actinomycetota</taxon>
        <taxon>Actinomycetes</taxon>
        <taxon>Mycobacteriales</taxon>
        <taxon>Nocardiaceae</taxon>
        <taxon>Nocardia</taxon>
    </lineage>
</organism>
<accession>A0A318K824</accession>
<name>A0A318K824_9NOCA</name>
<protein>
    <submittedName>
        <fullName evidence="1">Uncharacterized protein</fullName>
    </submittedName>
</protein>
<comment type="caution">
    <text evidence="1">The sequence shown here is derived from an EMBL/GenBank/DDBJ whole genome shotgun (WGS) entry which is preliminary data.</text>
</comment>
<proteinExistence type="predicted"/>
<sequence length="48" mass="5360">MTQINVLDLQKMTEDPGYPGEYQTAWSGVSWSKCKGPSVLSHNNCGWD</sequence>
<gene>
    <name evidence="1" type="ORF">DFR70_103387</name>
</gene>